<dbReference type="AlphaFoldDB" id="Q9KBW4"/>
<evidence type="ECO:0000313" key="2">
    <source>
        <dbReference type="EMBL" id="BAB05529.1"/>
    </source>
</evidence>
<organism evidence="2 3">
    <name type="scientific">Halalkalibacterium halodurans (strain ATCC BAA-125 / DSM 18197 / FERM 7344 / JCM 9153 / C-125)</name>
    <name type="common">Bacillus halodurans</name>
    <dbReference type="NCBI Taxonomy" id="272558"/>
    <lineage>
        <taxon>Bacteria</taxon>
        <taxon>Bacillati</taxon>
        <taxon>Bacillota</taxon>
        <taxon>Bacilli</taxon>
        <taxon>Bacillales</taxon>
        <taxon>Bacillaceae</taxon>
        <taxon>Halalkalibacterium (ex Joshi et al. 2022)</taxon>
    </lineage>
</organism>
<dbReference type="InterPro" id="IPR009045">
    <property type="entry name" value="Zn_M74/Hedgehog-like"/>
</dbReference>
<accession>Q9KBW4</accession>
<keyword evidence="3" id="KW-1185">Reference proteome</keyword>
<dbReference type="EMBL" id="BA000004">
    <property type="protein sequence ID" value="BAB05529.1"/>
    <property type="molecule type" value="Genomic_DNA"/>
</dbReference>
<dbReference type="Proteomes" id="UP000001258">
    <property type="component" value="Chromosome"/>
</dbReference>
<proteinExistence type="predicted"/>
<dbReference type="KEGG" id="bha:BH1810"/>
<dbReference type="OrthoDB" id="9792074at2"/>
<dbReference type="InterPro" id="IPR003709">
    <property type="entry name" value="VanY-like_core_dom"/>
</dbReference>
<gene>
    <name evidence="2" type="ordered locus">BH1810</name>
</gene>
<dbReference type="InterPro" id="IPR058193">
    <property type="entry name" value="VanY/YodJ_core_dom"/>
</dbReference>
<keyword evidence="2" id="KW-0121">Carboxypeptidase</keyword>
<dbReference type="GO" id="GO:0006508">
    <property type="term" value="P:proteolysis"/>
    <property type="evidence" value="ECO:0007669"/>
    <property type="project" value="InterPro"/>
</dbReference>
<dbReference type="NCBIfam" id="NF000472">
    <property type="entry name" value="vanY_AFMPt"/>
    <property type="match status" value="1"/>
</dbReference>
<dbReference type="Gene3D" id="3.30.1380.10">
    <property type="match status" value="1"/>
</dbReference>
<dbReference type="CDD" id="cd14852">
    <property type="entry name" value="LD-carboxypeptidase"/>
    <property type="match status" value="1"/>
</dbReference>
<dbReference type="HOGENOM" id="CLU_054193_2_1_9"/>
<dbReference type="MEROPS" id="M15.010"/>
<sequence length="290" mass="33506">MKKWGFLLFLSVGLGIAFVFIIPSFQKHAEIQEYHPNDTWEDEESSEDTQQKEITEDQIKQGDLLLVNSEHPADERGIKSDIINLSMDKELTQGYVLLDYDIYLSEDVARRFSEMVAAAQKEGVSHFLVSSGFRDFEEQRELYEERGAAYALPAGHSEHNLGLALDVGSTQTSMYEAAEAEWIKENAWKHGFILRYPQDKVDITGIEYEPWHLRYVGLPHSAIMKEKNFVLEEYLEYLREKKRVSVEVEGEKYTVAYYPISENLTIHIPKNREYEISGNNVDGVIMTIHE</sequence>
<evidence type="ECO:0000313" key="3">
    <source>
        <dbReference type="Proteomes" id="UP000001258"/>
    </source>
</evidence>
<dbReference type="PANTHER" id="PTHR34385">
    <property type="entry name" value="D-ALANYL-D-ALANINE CARBOXYPEPTIDASE"/>
    <property type="match status" value="1"/>
</dbReference>
<dbReference type="RefSeq" id="WP_010897971.1">
    <property type="nucleotide sequence ID" value="NC_002570.2"/>
</dbReference>
<dbReference type="GO" id="GO:0004180">
    <property type="term" value="F:carboxypeptidase activity"/>
    <property type="evidence" value="ECO:0007669"/>
    <property type="project" value="UniProtKB-KW"/>
</dbReference>
<keyword evidence="2" id="KW-0378">Hydrolase</keyword>
<dbReference type="Gene3D" id="3.30.200.180">
    <property type="match status" value="1"/>
</dbReference>
<name>Q9KBW4_HALH5</name>
<dbReference type="STRING" id="272558.gene:10727708"/>
<protein>
    <submittedName>
        <fullName evidence="2">D-alanyl-D-alanine carboxypeptidase</fullName>
    </submittedName>
</protein>
<dbReference type="Pfam" id="PF02557">
    <property type="entry name" value="VanY"/>
    <property type="match status" value="1"/>
</dbReference>
<dbReference type="PANTHER" id="PTHR34385:SF1">
    <property type="entry name" value="PEPTIDOGLYCAN L-ALANYL-D-GLUTAMATE ENDOPEPTIDASE CWLK"/>
    <property type="match status" value="1"/>
</dbReference>
<dbReference type="eggNOG" id="COG1876">
    <property type="taxonomic scope" value="Bacteria"/>
</dbReference>
<keyword evidence="2" id="KW-0645">Protease</keyword>
<reference evidence="2 3" key="1">
    <citation type="journal article" date="2000" name="Nucleic Acids Res.">
        <title>Complete genome sequence of the alkaliphilic bacterium Bacillus halodurans and genomic sequence comparison with Bacillus subtilis.</title>
        <authorList>
            <person name="Takami H."/>
            <person name="Nakasone K."/>
            <person name="Takaki Y."/>
            <person name="Maeno G."/>
            <person name="Sasaki R."/>
            <person name="Masui N."/>
            <person name="Fuji F."/>
            <person name="Hirama C."/>
            <person name="Nakamura Y."/>
            <person name="Ogasawara N."/>
            <person name="Kuhara S."/>
            <person name="Horikoshi K."/>
        </authorList>
    </citation>
    <scope>NUCLEOTIDE SEQUENCE [LARGE SCALE GENOMIC DNA]</scope>
    <source>
        <strain evidence="3">ATCC BAA-125 / DSM 18197 / FERM 7344 / JCM 9153 / C-125</strain>
    </source>
</reference>
<feature type="domain" description="D-alanyl-D-alanine carboxypeptidase-like core" evidence="1">
    <location>
        <begin position="102"/>
        <end position="217"/>
    </location>
</feature>
<dbReference type="SUPFAM" id="SSF55166">
    <property type="entry name" value="Hedgehog/DD-peptidase"/>
    <property type="match status" value="1"/>
</dbReference>
<evidence type="ECO:0000259" key="1">
    <source>
        <dbReference type="Pfam" id="PF02557"/>
    </source>
</evidence>
<dbReference type="InterPro" id="IPR052179">
    <property type="entry name" value="DD-CPase-like"/>
</dbReference>
<dbReference type="PIR" id="B83876">
    <property type="entry name" value="B83876"/>
</dbReference>